<sequence>MARGLQESTDITANSTITPYQSVIEKSRRTPLPTEIWLQILEFDDPKHLWLAVRNVSRAYRDCVERLFTSEYLQRLKIALSLPRRDPATSKLKWPGDPIPGSQLVMAYTRLSEDGKRLHLESPAVVKDRNSSKTLEELKDSGTLPKERLEEAPTNVNMSTHPMASLTIRLLVHVEWDGARKIWTWEVEWRDLLSRFFKAKDRQGRRWPMTAEATIKQAHRPLWCSRCSAEVTTAGTWPPFKLNITNNHPASAPLPAPERSSFDTYSITEPRAPVAPRPTRTAVVIAARRRDWYMAVNRIRGAFAPPKKGETFELRAGLVSQYAYERKEAIQKTIMSMTLGKDVSSLFPDVLKNIATADLDQKKLVYLYLMNYAKSHPDLCILAVNTFVQDSEDPNPLVRALAIRTMGCIRVDKMVDYMEEPLRKTLRDESPYVRKTAALCVAKLYDLSPAMCLENGFLEQLQELVGDPNPMVVANSVTALVEIMETSPETKALVITPQTLKKMLLALNECTEWGRVTILTTLADYKAADIKEAEHICERVVPQFQHVNPSVVLAAVKTVFLHMKNISPELLKSYTKKMAPPLVTLVSSAPEVQYVALRNIDLLLQKQPDILSKEMRVFFCKYNDPNYLKMQKLEIMVRIANEKNVDQLLAELKEYALEVDMDFVRRAVKAIGQVAIKIEAASEKCVNTLLDLINTKVNYVVQEAIVVIKDIFRKYPGYEGIIPTLCQCIDELDEPNARASLIWIVGEYAEKINNAGEILTSFVDTFAEEFTQTQLQILTAVVKLFLKKPDQAQSLVQKVLQAATAENDNPDIRDRAYVYWRLLSSDPQIAKDIVLSDKPPITSTIRSLPPQLLDSLLNDLSTLASVYHKPPEAFLGQGRFGAEAMQRAAIEEQQEDARQNPIAAAAVAAAVSGQSAPQSNMENLLDIDFDGSVPASLQKEPSQGQSGLEGLAGTPQRVASPAVGGAQQTQSNMDDLLGLFGDGGSGGAPAAPAQMSDNDIMNGFANMNMQTNQPPPPQQQAGGEASKKSNQDLLDLF</sequence>
<dbReference type="Proteomes" id="UP001153331">
    <property type="component" value="Unassembled WGS sequence"/>
</dbReference>
<comment type="caution">
    <text evidence="1">The sequence shown here is derived from an EMBL/GenBank/DDBJ whole genome shotgun (WGS) entry which is preliminary data.</text>
</comment>
<gene>
    <name evidence="1" type="ORF">OPT61_g2771</name>
</gene>
<reference evidence="1" key="1">
    <citation type="submission" date="2022-11" db="EMBL/GenBank/DDBJ databases">
        <title>Genome Sequence of Boeremia exigua.</title>
        <authorList>
            <person name="Buettner E."/>
        </authorList>
    </citation>
    <scope>NUCLEOTIDE SEQUENCE</scope>
    <source>
        <strain evidence="1">CU02</strain>
    </source>
</reference>
<accession>A0ACC2IKB8</accession>
<evidence type="ECO:0000313" key="1">
    <source>
        <dbReference type="EMBL" id="KAJ8115626.1"/>
    </source>
</evidence>
<organism evidence="1 2">
    <name type="scientific">Boeremia exigua</name>
    <dbReference type="NCBI Taxonomy" id="749465"/>
    <lineage>
        <taxon>Eukaryota</taxon>
        <taxon>Fungi</taxon>
        <taxon>Dikarya</taxon>
        <taxon>Ascomycota</taxon>
        <taxon>Pezizomycotina</taxon>
        <taxon>Dothideomycetes</taxon>
        <taxon>Pleosporomycetidae</taxon>
        <taxon>Pleosporales</taxon>
        <taxon>Pleosporineae</taxon>
        <taxon>Didymellaceae</taxon>
        <taxon>Boeremia</taxon>
    </lineage>
</organism>
<proteinExistence type="predicted"/>
<dbReference type="EMBL" id="JAPHNI010000130">
    <property type="protein sequence ID" value="KAJ8115626.1"/>
    <property type="molecule type" value="Genomic_DNA"/>
</dbReference>
<keyword evidence="2" id="KW-1185">Reference proteome</keyword>
<name>A0ACC2IKB8_9PLEO</name>
<evidence type="ECO:0000313" key="2">
    <source>
        <dbReference type="Proteomes" id="UP001153331"/>
    </source>
</evidence>
<protein>
    <submittedName>
        <fullName evidence="1">Uncharacterized protein</fullName>
    </submittedName>
</protein>